<dbReference type="Pfam" id="PF00459">
    <property type="entry name" value="Inositol_P"/>
    <property type="match status" value="1"/>
</dbReference>
<sequence>MSLNDIANTAARIAEAASAVPMRYFRQGGLGIETKDDGDNSPVTIADRETETAIRAALAHAFPGHGVFGEEFGTQGSLDGPAWIIDPIDGTRFFLTGYPAFGMLIGHLQAGVPQVGIVRMPALGETFAGIRGGAATWNGAPISVRATTRLEDALLFVNEPERTHAADPALFARLCRAGYTRRMSYDCYPHAMVAAGQIDAVTDMGLEPYDFMPLVPLVEAAGGVITDWQGRALSLGSDGRVVTAAGAALHAQLLELLNG</sequence>
<dbReference type="GO" id="GO:0006020">
    <property type="term" value="P:inositol metabolic process"/>
    <property type="evidence" value="ECO:0007669"/>
    <property type="project" value="TreeGrafter"/>
</dbReference>
<dbReference type="GO" id="GO:0008934">
    <property type="term" value="F:inositol monophosphate 1-phosphatase activity"/>
    <property type="evidence" value="ECO:0007669"/>
    <property type="project" value="TreeGrafter"/>
</dbReference>
<evidence type="ECO:0000256" key="1">
    <source>
        <dbReference type="ARBA" id="ARBA00009759"/>
    </source>
</evidence>
<dbReference type="PROSITE" id="PS00629">
    <property type="entry name" value="IMP_1"/>
    <property type="match status" value="1"/>
</dbReference>
<dbReference type="GO" id="GO:0046872">
    <property type="term" value="F:metal ion binding"/>
    <property type="evidence" value="ECO:0007669"/>
    <property type="project" value="UniProtKB-KW"/>
</dbReference>
<keyword evidence="7" id="KW-1185">Reference proteome</keyword>
<feature type="binding site" evidence="5">
    <location>
        <position position="210"/>
    </location>
    <ligand>
        <name>Mg(2+)</name>
        <dbReference type="ChEBI" id="CHEBI:18420"/>
        <label>1</label>
        <note>catalytic</note>
    </ligand>
</feature>
<evidence type="ECO:0000256" key="5">
    <source>
        <dbReference type="PIRSR" id="PIRSR600760-2"/>
    </source>
</evidence>
<keyword evidence="4 5" id="KW-0460">Magnesium</keyword>
<dbReference type="PANTHER" id="PTHR20854:SF4">
    <property type="entry name" value="INOSITOL-1-MONOPHOSPHATASE-RELATED"/>
    <property type="match status" value="1"/>
</dbReference>
<accession>A0A2T7GBF7</accession>
<dbReference type="AlphaFoldDB" id="A0A2T7GBF7"/>
<evidence type="ECO:0000256" key="2">
    <source>
        <dbReference type="ARBA" id="ARBA00022723"/>
    </source>
</evidence>
<keyword evidence="2 5" id="KW-0479">Metal-binding</keyword>
<organism evidence="6 7">
    <name type="scientific">Pelagivirga sediminicola</name>
    <dbReference type="NCBI Taxonomy" id="2170575"/>
    <lineage>
        <taxon>Bacteria</taxon>
        <taxon>Pseudomonadati</taxon>
        <taxon>Pseudomonadota</taxon>
        <taxon>Alphaproteobacteria</taxon>
        <taxon>Rhodobacterales</taxon>
        <taxon>Paracoccaceae</taxon>
        <taxon>Pelagivirga</taxon>
    </lineage>
</organism>
<dbReference type="Gene3D" id="3.30.540.10">
    <property type="entry name" value="Fructose-1,6-Bisphosphatase, subunit A, domain 1"/>
    <property type="match status" value="1"/>
</dbReference>
<proteinExistence type="inferred from homology"/>
<comment type="similarity">
    <text evidence="1">Belongs to the inositol monophosphatase superfamily.</text>
</comment>
<dbReference type="RefSeq" id="WP_108690480.1">
    <property type="nucleotide sequence ID" value="NZ_QCYH01000001.1"/>
</dbReference>
<dbReference type="Proteomes" id="UP000244446">
    <property type="component" value="Unassembled WGS sequence"/>
</dbReference>
<dbReference type="GO" id="GO:0007165">
    <property type="term" value="P:signal transduction"/>
    <property type="evidence" value="ECO:0007669"/>
    <property type="project" value="TreeGrafter"/>
</dbReference>
<feature type="binding site" evidence="5">
    <location>
        <position position="88"/>
    </location>
    <ligand>
        <name>Mg(2+)</name>
        <dbReference type="ChEBI" id="CHEBI:18420"/>
        <label>1</label>
        <note>catalytic</note>
    </ligand>
</feature>
<dbReference type="InterPro" id="IPR000760">
    <property type="entry name" value="Inositol_monophosphatase-like"/>
</dbReference>
<comment type="caution">
    <text evidence="6">The sequence shown here is derived from an EMBL/GenBank/DDBJ whole genome shotgun (WGS) entry which is preliminary data.</text>
</comment>
<reference evidence="6 7" key="1">
    <citation type="submission" date="2018-04" db="EMBL/GenBank/DDBJ databases">
        <title>Pelagivirga bohaiensis gen. nov., sp. nov., a bacterium isolated from the Bohai Sea.</title>
        <authorList>
            <person name="Ji X."/>
        </authorList>
    </citation>
    <scope>NUCLEOTIDE SEQUENCE [LARGE SCALE GENOMIC DNA]</scope>
    <source>
        <strain evidence="6 7">BH-SD19</strain>
    </source>
</reference>
<feature type="binding site" evidence="5">
    <location>
        <position position="70"/>
    </location>
    <ligand>
        <name>Mg(2+)</name>
        <dbReference type="ChEBI" id="CHEBI:18420"/>
        <label>1</label>
        <note>catalytic</note>
    </ligand>
</feature>
<evidence type="ECO:0000313" key="6">
    <source>
        <dbReference type="EMBL" id="PVA11736.1"/>
    </source>
</evidence>
<comment type="cofactor">
    <cofactor evidence="5">
        <name>Mg(2+)</name>
        <dbReference type="ChEBI" id="CHEBI:18420"/>
    </cofactor>
</comment>
<name>A0A2T7GBF7_9RHOB</name>
<dbReference type="InterPro" id="IPR020583">
    <property type="entry name" value="Inositol_monoP_metal-BS"/>
</dbReference>
<dbReference type="Gene3D" id="3.40.190.80">
    <property type="match status" value="1"/>
</dbReference>
<dbReference type="SUPFAM" id="SSF56655">
    <property type="entry name" value="Carbohydrate phosphatase"/>
    <property type="match status" value="1"/>
</dbReference>
<evidence type="ECO:0000313" key="7">
    <source>
        <dbReference type="Proteomes" id="UP000244446"/>
    </source>
</evidence>
<dbReference type="EMBL" id="QCYH01000001">
    <property type="protein sequence ID" value="PVA11736.1"/>
    <property type="molecule type" value="Genomic_DNA"/>
</dbReference>
<feature type="binding site" evidence="5">
    <location>
        <position position="89"/>
    </location>
    <ligand>
        <name>Mg(2+)</name>
        <dbReference type="ChEBI" id="CHEBI:18420"/>
        <label>1</label>
        <note>catalytic</note>
    </ligand>
</feature>
<evidence type="ECO:0000256" key="3">
    <source>
        <dbReference type="ARBA" id="ARBA00022801"/>
    </source>
</evidence>
<dbReference type="OrthoDB" id="9785695at2"/>
<feature type="binding site" evidence="5">
    <location>
        <position position="86"/>
    </location>
    <ligand>
        <name>Mg(2+)</name>
        <dbReference type="ChEBI" id="CHEBI:18420"/>
        <label>1</label>
        <note>catalytic</note>
    </ligand>
</feature>
<keyword evidence="3" id="KW-0378">Hydrolase</keyword>
<evidence type="ECO:0000256" key="4">
    <source>
        <dbReference type="ARBA" id="ARBA00022842"/>
    </source>
</evidence>
<gene>
    <name evidence="6" type="ORF">DC366_01935</name>
</gene>
<protein>
    <submittedName>
        <fullName evidence="6">Inositol monophosphatase</fullName>
    </submittedName>
</protein>
<dbReference type="PANTHER" id="PTHR20854">
    <property type="entry name" value="INOSITOL MONOPHOSPHATASE"/>
    <property type="match status" value="1"/>
</dbReference>
<dbReference type="PRINTS" id="PR00377">
    <property type="entry name" value="IMPHPHTASES"/>
</dbReference>